<feature type="non-terminal residue" evidence="1">
    <location>
        <position position="102"/>
    </location>
</feature>
<dbReference type="RefSeq" id="WP_171042026.1">
    <property type="nucleotide sequence ID" value="NZ_PNCG01001013.1"/>
</dbReference>
<proteinExistence type="predicted"/>
<comment type="caution">
    <text evidence="1">The sequence shown here is derived from an EMBL/GenBank/DDBJ whole genome shotgun (WGS) entry which is preliminary data.</text>
</comment>
<dbReference type="Proteomes" id="UP000305874">
    <property type="component" value="Unassembled WGS sequence"/>
</dbReference>
<organism evidence="1 2">
    <name type="scientific">Pseudoalteromonas ruthenica</name>
    <dbReference type="NCBI Taxonomy" id="151081"/>
    <lineage>
        <taxon>Bacteria</taxon>
        <taxon>Pseudomonadati</taxon>
        <taxon>Pseudomonadota</taxon>
        <taxon>Gammaproteobacteria</taxon>
        <taxon>Alteromonadales</taxon>
        <taxon>Pseudoalteromonadaceae</taxon>
        <taxon>Pseudoalteromonas</taxon>
    </lineage>
</organism>
<dbReference type="AlphaFoldDB" id="A0A5S3Y6G8"/>
<name>A0A5S3Y6G8_9GAMM</name>
<reference evidence="2" key="2">
    <citation type="submission" date="2019-06" db="EMBL/GenBank/DDBJ databases">
        <title>Co-occurence of chitin degradation, pigmentation and bioactivity in marine Pseudoalteromonas.</title>
        <authorList>
            <person name="Sonnenschein E.C."/>
            <person name="Bech P.K."/>
        </authorList>
    </citation>
    <scope>NUCLEOTIDE SEQUENCE [LARGE SCALE GENOMIC DNA]</scope>
    <source>
        <strain evidence="2">S2897</strain>
    </source>
</reference>
<protein>
    <submittedName>
        <fullName evidence="1">Uncharacterized protein</fullName>
    </submittedName>
</protein>
<accession>A0A5S3Y6G8</accession>
<gene>
    <name evidence="1" type="ORF">CWC05_23575</name>
</gene>
<sequence>INFYLINNFVNEVPKIYKNIGFLRAAGAYALSMPSVDSYTYHTLERLAAQTEDNIALNNYSSSHIALYLNEDSDIKDGMTGLLNSAKTLLNYTYEQILDEPE</sequence>
<evidence type="ECO:0000313" key="1">
    <source>
        <dbReference type="EMBL" id="TMP67866.1"/>
    </source>
</evidence>
<dbReference type="EMBL" id="PNCG01001013">
    <property type="protein sequence ID" value="TMP67866.1"/>
    <property type="molecule type" value="Genomic_DNA"/>
</dbReference>
<feature type="non-terminal residue" evidence="1">
    <location>
        <position position="1"/>
    </location>
</feature>
<reference evidence="1 2" key="1">
    <citation type="submission" date="2017-12" db="EMBL/GenBank/DDBJ databases">
        <authorList>
            <person name="Paulsen S."/>
            <person name="Gram L.K."/>
        </authorList>
    </citation>
    <scope>NUCLEOTIDE SEQUENCE [LARGE SCALE GENOMIC DNA]</scope>
    <source>
        <strain evidence="1 2">S2897</strain>
    </source>
</reference>
<evidence type="ECO:0000313" key="2">
    <source>
        <dbReference type="Proteomes" id="UP000305874"/>
    </source>
</evidence>